<feature type="compositionally biased region" description="Pro residues" evidence="12">
    <location>
        <begin position="346"/>
        <end position="358"/>
    </location>
</feature>
<dbReference type="Proteomes" id="UP001165060">
    <property type="component" value="Unassembled WGS sequence"/>
</dbReference>
<dbReference type="EMBL" id="BRYB01001007">
    <property type="protein sequence ID" value="GMI41529.1"/>
    <property type="molecule type" value="Genomic_DNA"/>
</dbReference>
<dbReference type="InterPro" id="IPR031162">
    <property type="entry name" value="CBP_P300_HAT"/>
</dbReference>
<protein>
    <recommendedName>
        <fullName evidence="3">histone acetyltransferase</fullName>
        <ecNumber evidence="3">2.3.1.48</ecNumber>
    </recommendedName>
</protein>
<dbReference type="SMART" id="SM01250">
    <property type="entry name" value="KAT11"/>
    <property type="match status" value="1"/>
</dbReference>
<dbReference type="SMART" id="SM00297">
    <property type="entry name" value="BROMO"/>
    <property type="match status" value="1"/>
</dbReference>
<comment type="catalytic activity">
    <reaction evidence="10">
        <text>L-lysyl-[protein] + acetyl-CoA = N(6)-acetyl-L-lysyl-[protein] + CoA + H(+)</text>
        <dbReference type="Rhea" id="RHEA:45948"/>
        <dbReference type="Rhea" id="RHEA-COMP:9752"/>
        <dbReference type="Rhea" id="RHEA-COMP:10731"/>
        <dbReference type="ChEBI" id="CHEBI:15378"/>
        <dbReference type="ChEBI" id="CHEBI:29969"/>
        <dbReference type="ChEBI" id="CHEBI:57287"/>
        <dbReference type="ChEBI" id="CHEBI:57288"/>
        <dbReference type="ChEBI" id="CHEBI:61930"/>
        <dbReference type="EC" id="2.3.1.48"/>
    </reaction>
</comment>
<evidence type="ECO:0000256" key="7">
    <source>
        <dbReference type="ARBA" id="ARBA00023117"/>
    </source>
</evidence>
<evidence type="ECO:0000256" key="12">
    <source>
        <dbReference type="SAM" id="MobiDB-lite"/>
    </source>
</evidence>
<evidence type="ECO:0000256" key="11">
    <source>
        <dbReference type="PROSITE-ProRule" id="PRU00035"/>
    </source>
</evidence>
<reference evidence="15 16" key="1">
    <citation type="journal article" date="2023" name="Commun. Biol.">
        <title>Genome analysis of Parmales, the sister group of diatoms, reveals the evolutionary specialization of diatoms from phago-mixotrophs to photoautotrophs.</title>
        <authorList>
            <person name="Ban H."/>
            <person name="Sato S."/>
            <person name="Yoshikawa S."/>
            <person name="Yamada K."/>
            <person name="Nakamura Y."/>
            <person name="Ichinomiya M."/>
            <person name="Sato N."/>
            <person name="Blanc-Mathieu R."/>
            <person name="Endo H."/>
            <person name="Kuwata A."/>
            <person name="Ogata H."/>
        </authorList>
    </citation>
    <scope>NUCLEOTIDE SEQUENCE [LARGE SCALE GENOMIC DNA]</scope>
</reference>
<evidence type="ECO:0000256" key="4">
    <source>
        <dbReference type="ARBA" id="ARBA00022679"/>
    </source>
</evidence>
<feature type="domain" description="CBP/p300-type HAT" evidence="14">
    <location>
        <begin position="457"/>
        <end position="1116"/>
    </location>
</feature>
<dbReference type="PANTHER" id="PTHR13808:SF1">
    <property type="entry name" value="HISTONE ACETYLTRANSFERASE"/>
    <property type="match status" value="1"/>
</dbReference>
<evidence type="ECO:0000256" key="10">
    <source>
        <dbReference type="ARBA" id="ARBA00048017"/>
    </source>
</evidence>
<keyword evidence="7 11" id="KW-0103">Bromodomain</keyword>
<name>A0ABQ6N6V3_9STRA</name>
<dbReference type="InterPro" id="IPR013083">
    <property type="entry name" value="Znf_RING/FYVE/PHD"/>
</dbReference>
<feature type="region of interest" description="Disordered" evidence="12">
    <location>
        <begin position="147"/>
        <end position="232"/>
    </location>
</feature>
<feature type="domain" description="Bromo" evidence="13">
    <location>
        <begin position="733"/>
        <end position="805"/>
    </location>
</feature>
<keyword evidence="4" id="KW-0808">Transferase</keyword>
<dbReference type="PRINTS" id="PR00503">
    <property type="entry name" value="BROMODOMAIN"/>
</dbReference>
<dbReference type="SUPFAM" id="SSF47370">
    <property type="entry name" value="Bromodomain"/>
    <property type="match status" value="2"/>
</dbReference>
<dbReference type="EC" id="2.3.1.48" evidence="3"/>
<evidence type="ECO:0000259" key="14">
    <source>
        <dbReference type="PROSITE" id="PS51727"/>
    </source>
</evidence>
<dbReference type="Gene3D" id="3.30.40.10">
    <property type="entry name" value="Zinc/RING finger domain, C3HC4 (zinc finger)"/>
    <property type="match status" value="1"/>
</dbReference>
<dbReference type="InterPro" id="IPR001487">
    <property type="entry name" value="Bromodomain"/>
</dbReference>
<dbReference type="PROSITE" id="PS51727">
    <property type="entry name" value="CBP_P300_HAT"/>
    <property type="match status" value="1"/>
</dbReference>
<dbReference type="InterPro" id="IPR013178">
    <property type="entry name" value="Histone_AcTrfase_Rtt109/CBP"/>
</dbReference>
<dbReference type="PROSITE" id="PS50014">
    <property type="entry name" value="BROMODOMAIN_2"/>
    <property type="match status" value="2"/>
</dbReference>
<dbReference type="Pfam" id="PF00439">
    <property type="entry name" value="Bromodomain"/>
    <property type="match status" value="2"/>
</dbReference>
<gene>
    <name evidence="15" type="ORF">TeGR_g3199</name>
</gene>
<feature type="domain" description="Bromo" evidence="13">
    <location>
        <begin position="1"/>
        <end position="49"/>
    </location>
</feature>
<evidence type="ECO:0000256" key="8">
    <source>
        <dbReference type="ARBA" id="ARBA00023163"/>
    </source>
</evidence>
<keyword evidence="6" id="KW-0805">Transcription regulation</keyword>
<feature type="compositionally biased region" description="Low complexity" evidence="12">
    <location>
        <begin position="859"/>
        <end position="877"/>
    </location>
</feature>
<comment type="caution">
    <text evidence="15">The sequence shown here is derived from an EMBL/GenBank/DDBJ whole genome shotgun (WGS) entry which is preliminary data.</text>
</comment>
<evidence type="ECO:0000256" key="5">
    <source>
        <dbReference type="ARBA" id="ARBA00022853"/>
    </source>
</evidence>
<feature type="compositionally biased region" description="Low complexity" evidence="12">
    <location>
        <begin position="316"/>
        <end position="326"/>
    </location>
</feature>
<dbReference type="InterPro" id="IPR036427">
    <property type="entry name" value="Bromodomain-like_sf"/>
</dbReference>
<dbReference type="SUPFAM" id="SSF57903">
    <property type="entry name" value="FYVE/PHD zinc finger"/>
    <property type="match status" value="1"/>
</dbReference>
<evidence type="ECO:0000256" key="6">
    <source>
        <dbReference type="ARBA" id="ARBA00023015"/>
    </source>
</evidence>
<evidence type="ECO:0000313" key="16">
    <source>
        <dbReference type="Proteomes" id="UP001165060"/>
    </source>
</evidence>
<feature type="region of interest" description="Disordered" evidence="12">
    <location>
        <begin position="316"/>
        <end position="360"/>
    </location>
</feature>
<dbReference type="Gene3D" id="1.20.920.10">
    <property type="entry name" value="Bromodomain-like"/>
    <property type="match status" value="2"/>
</dbReference>
<sequence>IVKKPMDLGTVKTRLAEIQYGENLEAFASDVRTTFMNAMLYNPPHHNVHRAAKALLAEFEQDHQKVFAKKDTKARPHECNTCAGRICEACGEKCLKYDLPMIVCSGPCGQRIRKGNWFYCTKDGACVWCQKCYAGLHSVLPAHSSFSRGESSRYGAGDGASVAGDPNDDDDDGASLGTAGSDDADAADDASQATQGSQASGGGGTTTVATTTVTGVGGLPPPHPGLGGGGDAGEVVFHKRDLLKRKFDDEVAEGWIACKACKKTFHQVCVLFNARGVGNSRKSGPPFLCPFCVFPGVVTEASTVIAELGQGGLLSRSSSWTSTTPGTLPPDPMAIEAAPRHAGDPGLPPPVPGLPPPSSGSFSPKNILKNIFGLQQESVTKLPPGFKPIVLPTSTNPEGIKLMEQILHGPNRLGGAGEGGVENWTWISGREWPIAMAKGGGGGENNGHPLPQNMQVDFTAGSLPHTNLSEFIEGKIRDLVSTLEPVEGVADTIHVREISCCNQTIQPSDTVRDNFEGVPDEVDYRSRSIMMFQKVDNVDVAIFSMYVQEYEADSSGPPRVYLAYLDSVEHFRPRAIRSNVFHEVVCSYFGDAKRRGFEKVHIWSCPPTRGNNFIFWGHPASQKTPNRIRLQSWYQSLVARAIEVGICTNVTSLYEEAFEDVGGATAFVADKLPKSPSILAGDFWIDEVSRISKQQLKRSIKAGAAGAAPRVKSSSVVDDKGVDLSCLLKTKIMSLPNCAMFNTPVNVIALKLHDYFTIVKRPMDLGTVVTNLAKQRYETLADALADIYTVFENACAYNPPGHPVHVTALSIRKSFDRELALMCKKWQSQMVARGVVFGPKVDFGSHTLRRQVSEVIKAPTIKKPSSRSSSPVPTKSTEVSSAANNKLARMQQMQQKSQLSNAHLVKEEKLAMLLRGVLPEDLEGLNLGGVNSIQGAATFASKSSATPESESLGINTGANANAVRAALVGQYMLGADQTAGKTKGRKKDSSVTTVVVNTVQAPKVDPKTTKAWLKIEVARSIRRMRADFFSLSLQPLSGLSANGQAANLQSHFQKTFNAYVGDKPVDAEVIEFQNPLVSHRHCFLELSQMKHFQYSSLRLAKHSSAMLLYYLHRPNANSLRPRCSQCFEAIRKTRWHCSKNLAEINLCCECHATIEKTSKSQFTPFRCTGFADLGAEEDA</sequence>
<feature type="compositionally biased region" description="Low complexity" evidence="12">
    <location>
        <begin position="189"/>
        <end position="198"/>
    </location>
</feature>
<evidence type="ECO:0000313" key="15">
    <source>
        <dbReference type="EMBL" id="GMI41529.1"/>
    </source>
</evidence>
<proteinExistence type="predicted"/>
<comment type="subcellular location">
    <subcellularLocation>
        <location evidence="2">Nucleus</location>
    </subcellularLocation>
</comment>
<dbReference type="Pfam" id="PF08214">
    <property type="entry name" value="HAT_KAT11"/>
    <property type="match status" value="1"/>
</dbReference>
<keyword evidence="8" id="KW-0804">Transcription</keyword>
<evidence type="ECO:0000256" key="2">
    <source>
        <dbReference type="ARBA" id="ARBA00004123"/>
    </source>
</evidence>
<keyword evidence="5" id="KW-0156">Chromatin regulator</keyword>
<organism evidence="15 16">
    <name type="scientific">Tetraparma gracilis</name>
    <dbReference type="NCBI Taxonomy" id="2962635"/>
    <lineage>
        <taxon>Eukaryota</taxon>
        <taxon>Sar</taxon>
        <taxon>Stramenopiles</taxon>
        <taxon>Ochrophyta</taxon>
        <taxon>Bolidophyceae</taxon>
        <taxon>Parmales</taxon>
        <taxon>Triparmaceae</taxon>
        <taxon>Tetraparma</taxon>
    </lineage>
</organism>
<evidence type="ECO:0000256" key="9">
    <source>
        <dbReference type="ARBA" id="ARBA00023242"/>
    </source>
</evidence>
<feature type="region of interest" description="Disordered" evidence="12">
    <location>
        <begin position="859"/>
        <end position="883"/>
    </location>
</feature>
<dbReference type="InterPro" id="IPR011011">
    <property type="entry name" value="Znf_FYVE_PHD"/>
</dbReference>
<keyword evidence="16" id="KW-1185">Reference proteome</keyword>
<feature type="non-terminal residue" evidence="15">
    <location>
        <position position="1"/>
    </location>
</feature>
<dbReference type="PANTHER" id="PTHR13808">
    <property type="entry name" value="CBP/P300-RELATED"/>
    <property type="match status" value="1"/>
</dbReference>
<evidence type="ECO:0000259" key="13">
    <source>
        <dbReference type="PROSITE" id="PS50014"/>
    </source>
</evidence>
<comment type="function">
    <text evidence="1">Acetyltransferase enzyme. Acetylates histones, giving a specific tag for transcriptional activation.</text>
</comment>
<evidence type="ECO:0000256" key="1">
    <source>
        <dbReference type="ARBA" id="ARBA00002581"/>
    </source>
</evidence>
<keyword evidence="9" id="KW-0539">Nucleus</keyword>
<accession>A0ABQ6N6V3</accession>
<evidence type="ECO:0000256" key="3">
    <source>
        <dbReference type="ARBA" id="ARBA00013184"/>
    </source>
</evidence>